<dbReference type="Gene3D" id="2.30.39.10">
    <property type="entry name" value="Alpha-1-antitrypsin, domain 1"/>
    <property type="match status" value="1"/>
</dbReference>
<reference evidence="5" key="1">
    <citation type="submission" date="2011-11" db="EMBL/GenBank/DDBJ databases">
        <title>Complete sequence of Desulfosporosinus orientis DSM 765.</title>
        <authorList>
            <person name="Lucas S."/>
            <person name="Han J."/>
            <person name="Lapidus A."/>
            <person name="Cheng J.-F."/>
            <person name="Goodwin L."/>
            <person name="Pitluck S."/>
            <person name="Peters L."/>
            <person name="Ovchinnikova G."/>
            <person name="Teshima H."/>
            <person name="Detter J.C."/>
            <person name="Han C."/>
            <person name="Tapia R."/>
            <person name="Land M."/>
            <person name="Hauser L."/>
            <person name="Kyrpides N."/>
            <person name="Ivanova N."/>
            <person name="Pagani I."/>
            <person name="Pester M."/>
            <person name="Spring S."/>
            <person name="Ollivier B."/>
            <person name="Rattei T."/>
            <person name="Klenk H.-P."/>
            <person name="Wagner M."/>
            <person name="Loy A."/>
            <person name="Woyke T."/>
        </authorList>
    </citation>
    <scope>NUCLEOTIDE SEQUENCE [LARGE SCALE GENOMIC DNA]</scope>
    <source>
        <strain evidence="5">ATCC 19365 / DSM 765 / NCIMB 8382 / VKM B-1628</strain>
    </source>
</reference>
<dbReference type="GO" id="GO:0004867">
    <property type="term" value="F:serine-type endopeptidase inhibitor activity"/>
    <property type="evidence" value="ECO:0007669"/>
    <property type="project" value="InterPro"/>
</dbReference>
<keyword evidence="2" id="KW-0732">Signal</keyword>
<dbReference type="KEGG" id="dor:Desor_2197"/>
<dbReference type="GO" id="GO:0005615">
    <property type="term" value="C:extracellular space"/>
    <property type="evidence" value="ECO:0007669"/>
    <property type="project" value="InterPro"/>
</dbReference>
<keyword evidence="5" id="KW-1185">Reference proteome</keyword>
<evidence type="ECO:0000256" key="2">
    <source>
        <dbReference type="SAM" id="SignalP"/>
    </source>
</evidence>
<dbReference type="STRING" id="768706.Desor_2197"/>
<evidence type="ECO:0000256" key="1">
    <source>
        <dbReference type="RuleBase" id="RU000411"/>
    </source>
</evidence>
<organism evidence="4 5">
    <name type="scientific">Desulfosporosinus orientis (strain ATCC 19365 / DSM 765 / NCIMB 8382 / VKM B-1628 / Singapore I)</name>
    <name type="common">Desulfotomaculum orientis</name>
    <dbReference type="NCBI Taxonomy" id="768706"/>
    <lineage>
        <taxon>Bacteria</taxon>
        <taxon>Bacillati</taxon>
        <taxon>Bacillota</taxon>
        <taxon>Clostridia</taxon>
        <taxon>Eubacteriales</taxon>
        <taxon>Desulfitobacteriaceae</taxon>
        <taxon>Desulfosporosinus</taxon>
    </lineage>
</organism>
<comment type="similarity">
    <text evidence="1">Belongs to the serpin family.</text>
</comment>
<feature type="chain" id="PRO_5039724012" evidence="2">
    <location>
        <begin position="20"/>
        <end position="435"/>
    </location>
</feature>
<feature type="domain" description="Serpin" evidence="3">
    <location>
        <begin position="78"/>
        <end position="434"/>
    </location>
</feature>
<dbReference type="PATRIC" id="fig|768706.3.peg.2215"/>
<evidence type="ECO:0000313" key="4">
    <source>
        <dbReference type="EMBL" id="AET67799.1"/>
    </source>
</evidence>
<evidence type="ECO:0000313" key="5">
    <source>
        <dbReference type="Proteomes" id="UP000006346"/>
    </source>
</evidence>
<evidence type="ECO:0000259" key="3">
    <source>
        <dbReference type="SMART" id="SM00093"/>
    </source>
</evidence>
<dbReference type="HOGENOM" id="CLU_023330_0_3_9"/>
<dbReference type="PROSITE" id="PS00284">
    <property type="entry name" value="SERPIN"/>
    <property type="match status" value="1"/>
</dbReference>
<dbReference type="OrthoDB" id="9764871at2"/>
<reference evidence="4 5" key="2">
    <citation type="journal article" date="2012" name="J. Bacteriol.">
        <title>Complete genome sequences of Desulfosporosinus orientis DSM765T, Desulfosporosinus youngiae DSM17734T, Desulfosporosinus meridiei DSM13257T, and Desulfosporosinus acidiphilus DSM22704T.</title>
        <authorList>
            <person name="Pester M."/>
            <person name="Brambilla E."/>
            <person name="Alazard D."/>
            <person name="Rattei T."/>
            <person name="Weinmaier T."/>
            <person name="Han J."/>
            <person name="Lucas S."/>
            <person name="Lapidus A."/>
            <person name="Cheng J.F."/>
            <person name="Goodwin L."/>
            <person name="Pitluck S."/>
            <person name="Peters L."/>
            <person name="Ovchinnikova G."/>
            <person name="Teshima H."/>
            <person name="Detter J.C."/>
            <person name="Han C.S."/>
            <person name="Tapia R."/>
            <person name="Land M.L."/>
            <person name="Hauser L."/>
            <person name="Kyrpides N.C."/>
            <person name="Ivanova N.N."/>
            <person name="Pagani I."/>
            <person name="Huntmann M."/>
            <person name="Wei C.L."/>
            <person name="Davenport K.W."/>
            <person name="Daligault H."/>
            <person name="Chain P.S."/>
            <person name="Chen A."/>
            <person name="Mavromatis K."/>
            <person name="Markowitz V."/>
            <person name="Szeto E."/>
            <person name="Mikhailova N."/>
            <person name="Pati A."/>
            <person name="Wagner M."/>
            <person name="Woyke T."/>
            <person name="Ollivier B."/>
            <person name="Klenk H.P."/>
            <person name="Spring S."/>
            <person name="Loy A."/>
        </authorList>
    </citation>
    <scope>NUCLEOTIDE SEQUENCE [LARGE SCALE GENOMIC DNA]</scope>
    <source>
        <strain evidence="5">ATCC 19365 / DSM 765 / NCIMB 8382 / VKM B-1628</strain>
    </source>
</reference>
<dbReference type="CDD" id="cd19588">
    <property type="entry name" value="serpin_miropin-like"/>
    <property type="match status" value="1"/>
</dbReference>
<dbReference type="InterPro" id="IPR000215">
    <property type="entry name" value="Serpin_fam"/>
</dbReference>
<dbReference type="AlphaFoldDB" id="G7W8T9"/>
<accession>G7W8T9</accession>
<sequence length="435" mass="48521">MKKRFSFLLCIALTLGLLAGCSVQPSQTVQSDQNSIVQNNDIEKNDTENVNQNTIQNNSVESTKISQDVINANNRFAFNIFKQLDKEDGKQNIFISPFSISTALTMTYQGAAASTKEAMAKTLGYIGIDEAKLNDSYKNLIPYLNRLDAKVQLNISNSLWVREGENIKQDFLQANRDFFNDSVRSLDFNQENAPDQINQWISEATNKKIDKMISSPIPSDVIMYLINAIYFKGDWAKQFDPHNTFKTQFEAGNGNTDQVMMMKRTGTVEYGQGNGFQAVRLPYGSGKMAMYCILPEKDVSINDFIATLDPDRWQAIQDSIAKRDEVHLQLPRFKLEYGIKNLTGSLTALGMGEAFTGKADFSGIGANIFISRVLHKAIIEVNEEGSEAAASTVVEMKQALMANPLTFSADRPFVFIIADDETGTILFMGKLYGIK</sequence>
<dbReference type="RefSeq" id="WP_014184614.1">
    <property type="nucleotide sequence ID" value="NC_016584.1"/>
</dbReference>
<dbReference type="eggNOG" id="COG4826">
    <property type="taxonomic scope" value="Bacteria"/>
</dbReference>
<dbReference type="PANTHER" id="PTHR11461:SF211">
    <property type="entry name" value="GH10112P-RELATED"/>
    <property type="match status" value="1"/>
</dbReference>
<dbReference type="InterPro" id="IPR042178">
    <property type="entry name" value="Serpin_sf_1"/>
</dbReference>
<dbReference type="InterPro" id="IPR042185">
    <property type="entry name" value="Serpin_sf_2"/>
</dbReference>
<dbReference type="Proteomes" id="UP000006346">
    <property type="component" value="Chromosome"/>
</dbReference>
<dbReference type="EMBL" id="CP003108">
    <property type="protein sequence ID" value="AET67799.1"/>
    <property type="molecule type" value="Genomic_DNA"/>
</dbReference>
<gene>
    <name evidence="4" type="ordered locus">Desor_2197</name>
</gene>
<dbReference type="InterPro" id="IPR023795">
    <property type="entry name" value="Serpin_CS"/>
</dbReference>
<dbReference type="SMART" id="SM00093">
    <property type="entry name" value="SERPIN"/>
    <property type="match status" value="1"/>
</dbReference>
<dbReference type="MEROPS" id="I04.073"/>
<feature type="signal peptide" evidence="2">
    <location>
        <begin position="1"/>
        <end position="19"/>
    </location>
</feature>
<protein>
    <submittedName>
        <fullName evidence="4">Serine protease inhibitor</fullName>
    </submittedName>
</protein>
<dbReference type="InterPro" id="IPR023796">
    <property type="entry name" value="Serpin_dom"/>
</dbReference>
<dbReference type="SUPFAM" id="SSF56574">
    <property type="entry name" value="Serpins"/>
    <property type="match status" value="1"/>
</dbReference>
<dbReference type="Pfam" id="PF00079">
    <property type="entry name" value="Serpin"/>
    <property type="match status" value="1"/>
</dbReference>
<dbReference type="Gene3D" id="3.30.497.10">
    <property type="entry name" value="Antithrombin, subunit I, domain 2"/>
    <property type="match status" value="1"/>
</dbReference>
<proteinExistence type="inferred from homology"/>
<name>G7W8T9_DESOD</name>
<dbReference type="PANTHER" id="PTHR11461">
    <property type="entry name" value="SERINE PROTEASE INHIBITOR, SERPIN"/>
    <property type="match status" value="1"/>
</dbReference>
<dbReference type="InterPro" id="IPR036186">
    <property type="entry name" value="Serpin_sf"/>
</dbReference>
<dbReference type="PROSITE" id="PS51257">
    <property type="entry name" value="PROKAR_LIPOPROTEIN"/>
    <property type="match status" value="1"/>
</dbReference>